<dbReference type="EMBL" id="BAABME010001347">
    <property type="protein sequence ID" value="GAA0149079.1"/>
    <property type="molecule type" value="Genomic_DNA"/>
</dbReference>
<dbReference type="PROSITE" id="PS51294">
    <property type="entry name" value="HTH_MYB"/>
    <property type="match status" value="1"/>
</dbReference>
<dbReference type="GO" id="GO:0000976">
    <property type="term" value="F:transcription cis-regulatory region binding"/>
    <property type="evidence" value="ECO:0007669"/>
    <property type="project" value="TreeGrafter"/>
</dbReference>
<accession>A0AAV3PBT4</accession>
<dbReference type="AlphaFoldDB" id="A0AAV3PBT4"/>
<keyword evidence="3" id="KW-0238">DNA-binding</keyword>
<comment type="caution">
    <text evidence="8">The sequence shown here is derived from an EMBL/GenBank/DDBJ whole genome shotgun (WGS) entry which is preliminary data.</text>
</comment>
<dbReference type="InterPro" id="IPR017930">
    <property type="entry name" value="Myb_dom"/>
</dbReference>
<dbReference type="GO" id="GO:0003700">
    <property type="term" value="F:DNA-binding transcription factor activity"/>
    <property type="evidence" value="ECO:0007669"/>
    <property type="project" value="InterPro"/>
</dbReference>
<evidence type="ECO:0000256" key="1">
    <source>
        <dbReference type="ARBA" id="ARBA00004123"/>
    </source>
</evidence>
<name>A0AAV3PBT4_LITER</name>
<sequence length="412" mass="45490">MLALPPLRNISNERTNEMGSFSIMEGEDFPDFSASTECNLLDSIDLDELFDVGINEGDVLPDLEMDPEILADFSLSGSEDSDFNFSDKFPHQDYYSENHSRQEEEVFVDINKHSGSDHGENNNNVGSKLSGNNLLNPSPNKEAADKGKKASNNSTKNAQSKRKVKVDWTPELHRRFVQAVEQLGVDKAVPSRILELMGIQGLTRHNIASHLQKYRSHRKHMQAREAEAANWNQRRQVYSGPPPATNGGKRDAIITPWVAPTIGFPPPPHFRPLHVWGHPSVDQSLLHMWPKHIASSPPSWPPLQTSPSFWHSHHQHGFQRYSTPPISGIPAATMYKVDPGIGFPVASIGQTLPKPPLDVQPTKESIDAALGDVLAKPWLPLPLGLRAPSIDSVLGALQREGVSKVPPTTCAS</sequence>
<evidence type="ECO:0000256" key="2">
    <source>
        <dbReference type="ARBA" id="ARBA00023015"/>
    </source>
</evidence>
<feature type="region of interest" description="Disordered" evidence="6">
    <location>
        <begin position="112"/>
        <end position="165"/>
    </location>
</feature>
<dbReference type="GO" id="GO:0005634">
    <property type="term" value="C:nucleus"/>
    <property type="evidence" value="ECO:0007669"/>
    <property type="project" value="UniProtKB-SubCell"/>
</dbReference>
<evidence type="ECO:0000313" key="9">
    <source>
        <dbReference type="Proteomes" id="UP001454036"/>
    </source>
</evidence>
<evidence type="ECO:0000256" key="5">
    <source>
        <dbReference type="ARBA" id="ARBA00023242"/>
    </source>
</evidence>
<keyword evidence="9" id="KW-1185">Reference proteome</keyword>
<dbReference type="Gene3D" id="1.10.10.60">
    <property type="entry name" value="Homeodomain-like"/>
    <property type="match status" value="1"/>
</dbReference>
<dbReference type="Pfam" id="PF00249">
    <property type="entry name" value="Myb_DNA-binding"/>
    <property type="match status" value="1"/>
</dbReference>
<evidence type="ECO:0000256" key="4">
    <source>
        <dbReference type="ARBA" id="ARBA00023163"/>
    </source>
</evidence>
<evidence type="ECO:0000259" key="7">
    <source>
        <dbReference type="PROSITE" id="PS51294"/>
    </source>
</evidence>
<dbReference type="Proteomes" id="UP001454036">
    <property type="component" value="Unassembled WGS sequence"/>
</dbReference>
<keyword evidence="5" id="KW-0539">Nucleus</keyword>
<dbReference type="InterPro" id="IPR001005">
    <property type="entry name" value="SANT/Myb"/>
</dbReference>
<dbReference type="PANTHER" id="PTHR31312">
    <property type="entry name" value="TRANSCRIPTION ACTIVATOR GLK1"/>
    <property type="match status" value="1"/>
</dbReference>
<dbReference type="InterPro" id="IPR006447">
    <property type="entry name" value="Myb_dom_plants"/>
</dbReference>
<dbReference type="InterPro" id="IPR044825">
    <property type="entry name" value="GLK1/2-like"/>
</dbReference>
<dbReference type="GO" id="GO:0045893">
    <property type="term" value="P:positive regulation of DNA-templated transcription"/>
    <property type="evidence" value="ECO:0007669"/>
    <property type="project" value="InterPro"/>
</dbReference>
<dbReference type="SUPFAM" id="SSF46689">
    <property type="entry name" value="Homeodomain-like"/>
    <property type="match status" value="1"/>
</dbReference>
<dbReference type="InterPro" id="IPR009057">
    <property type="entry name" value="Homeodomain-like_sf"/>
</dbReference>
<keyword evidence="4" id="KW-0804">Transcription</keyword>
<protein>
    <recommendedName>
        <fullName evidence="7">HTH myb-type domain-containing protein</fullName>
    </recommendedName>
</protein>
<feature type="compositionally biased region" description="Low complexity" evidence="6">
    <location>
        <begin position="121"/>
        <end position="141"/>
    </location>
</feature>
<dbReference type="NCBIfam" id="TIGR01557">
    <property type="entry name" value="myb_SHAQKYF"/>
    <property type="match status" value="1"/>
</dbReference>
<dbReference type="FunFam" id="1.10.10.60:FF:000007">
    <property type="entry name" value="Two-component response regulator"/>
    <property type="match status" value="1"/>
</dbReference>
<keyword evidence="2" id="KW-0805">Transcription regulation</keyword>
<feature type="domain" description="HTH myb-type" evidence="7">
    <location>
        <begin position="160"/>
        <end position="219"/>
    </location>
</feature>
<organism evidence="8 9">
    <name type="scientific">Lithospermum erythrorhizon</name>
    <name type="common">Purple gromwell</name>
    <name type="synonym">Lithospermum officinale var. erythrorhizon</name>
    <dbReference type="NCBI Taxonomy" id="34254"/>
    <lineage>
        <taxon>Eukaryota</taxon>
        <taxon>Viridiplantae</taxon>
        <taxon>Streptophyta</taxon>
        <taxon>Embryophyta</taxon>
        <taxon>Tracheophyta</taxon>
        <taxon>Spermatophyta</taxon>
        <taxon>Magnoliopsida</taxon>
        <taxon>eudicotyledons</taxon>
        <taxon>Gunneridae</taxon>
        <taxon>Pentapetalae</taxon>
        <taxon>asterids</taxon>
        <taxon>lamiids</taxon>
        <taxon>Boraginales</taxon>
        <taxon>Boraginaceae</taxon>
        <taxon>Boraginoideae</taxon>
        <taxon>Lithospermeae</taxon>
        <taxon>Lithospermum</taxon>
    </lineage>
</organism>
<proteinExistence type="predicted"/>
<gene>
    <name evidence="8" type="ORF">LIER_08345</name>
</gene>
<reference evidence="8 9" key="1">
    <citation type="submission" date="2024-01" db="EMBL/GenBank/DDBJ databases">
        <title>The complete chloroplast genome sequence of Lithospermum erythrorhizon: insights into the phylogenetic relationship among Boraginaceae species and the maternal lineages of purple gromwells.</title>
        <authorList>
            <person name="Okada T."/>
            <person name="Watanabe K."/>
        </authorList>
    </citation>
    <scope>NUCLEOTIDE SEQUENCE [LARGE SCALE GENOMIC DNA]</scope>
</reference>
<dbReference type="PANTHER" id="PTHR31312:SF1">
    <property type="entry name" value="TRANSCRIPTION ACTIVATOR GLK1"/>
    <property type="match status" value="1"/>
</dbReference>
<evidence type="ECO:0000256" key="3">
    <source>
        <dbReference type="ARBA" id="ARBA00023125"/>
    </source>
</evidence>
<comment type="subcellular location">
    <subcellularLocation>
        <location evidence="1">Nucleus</location>
    </subcellularLocation>
</comment>
<evidence type="ECO:0000256" key="6">
    <source>
        <dbReference type="SAM" id="MobiDB-lite"/>
    </source>
</evidence>
<evidence type="ECO:0000313" key="8">
    <source>
        <dbReference type="EMBL" id="GAA0149079.1"/>
    </source>
</evidence>